<dbReference type="GO" id="GO:0005634">
    <property type="term" value="C:nucleus"/>
    <property type="evidence" value="ECO:0000318"/>
    <property type="project" value="GO_Central"/>
</dbReference>
<keyword evidence="3" id="KW-1133">Transmembrane helix</keyword>
<evidence type="ECO:0000313" key="5">
    <source>
        <dbReference type="EMBL" id="EDQ86307.1"/>
    </source>
</evidence>
<dbReference type="OMA" id="TWHALKD"/>
<dbReference type="PANTHER" id="PTHR23003">
    <property type="entry name" value="RNA RECOGNITION MOTIF RRM DOMAIN CONTAINING PROTEIN"/>
    <property type="match status" value="1"/>
</dbReference>
<reference evidence="5 6" key="1">
    <citation type="journal article" date="2008" name="Nature">
        <title>The genome of the choanoflagellate Monosiga brevicollis and the origin of metazoans.</title>
        <authorList>
            <consortium name="JGI Sequencing"/>
            <person name="King N."/>
            <person name="Westbrook M.J."/>
            <person name="Young S.L."/>
            <person name="Kuo A."/>
            <person name="Abedin M."/>
            <person name="Chapman J."/>
            <person name="Fairclough S."/>
            <person name="Hellsten U."/>
            <person name="Isogai Y."/>
            <person name="Letunic I."/>
            <person name="Marr M."/>
            <person name="Pincus D."/>
            <person name="Putnam N."/>
            <person name="Rokas A."/>
            <person name="Wright K.J."/>
            <person name="Zuzow R."/>
            <person name="Dirks W."/>
            <person name="Good M."/>
            <person name="Goodstein D."/>
            <person name="Lemons D."/>
            <person name="Li W."/>
            <person name="Lyons J.B."/>
            <person name="Morris A."/>
            <person name="Nichols S."/>
            <person name="Richter D.J."/>
            <person name="Salamov A."/>
            <person name="Bork P."/>
            <person name="Lim W.A."/>
            <person name="Manning G."/>
            <person name="Miller W.T."/>
            <person name="McGinnis W."/>
            <person name="Shapiro H."/>
            <person name="Tjian R."/>
            <person name="Grigoriev I.V."/>
            <person name="Rokhsar D."/>
        </authorList>
    </citation>
    <scope>NUCLEOTIDE SEQUENCE [LARGE SCALE GENOMIC DNA]</scope>
    <source>
        <strain evidence="6">MX1 / ATCC 50154</strain>
    </source>
</reference>
<evidence type="ECO:0000256" key="1">
    <source>
        <dbReference type="ARBA" id="ARBA00022884"/>
    </source>
</evidence>
<dbReference type="InterPro" id="IPR035979">
    <property type="entry name" value="RBD_domain_sf"/>
</dbReference>
<dbReference type="FunFam" id="3.30.70.330:FF:000362">
    <property type="entry name" value="GBP2p Poly(A+) RNA-binding protein"/>
    <property type="match status" value="1"/>
</dbReference>
<gene>
    <name evidence="5" type="ORF">MONBRDRAFT_28484</name>
</gene>
<dbReference type="Pfam" id="PF00076">
    <property type="entry name" value="RRM_1"/>
    <property type="match status" value="3"/>
</dbReference>
<dbReference type="PANTHER" id="PTHR23003:SF3">
    <property type="entry name" value="FI21236P1-RELATED"/>
    <property type="match status" value="1"/>
</dbReference>
<keyword evidence="3" id="KW-0812">Transmembrane</keyword>
<dbReference type="Proteomes" id="UP000001357">
    <property type="component" value="Unassembled WGS sequence"/>
</dbReference>
<feature type="domain" description="RRM" evidence="4">
    <location>
        <begin position="26"/>
        <end position="104"/>
    </location>
</feature>
<dbReference type="EMBL" id="CH991567">
    <property type="protein sequence ID" value="EDQ86307.1"/>
    <property type="molecule type" value="Genomic_DNA"/>
</dbReference>
<dbReference type="InterPro" id="IPR012677">
    <property type="entry name" value="Nucleotide-bd_a/b_plait_sf"/>
</dbReference>
<feature type="transmembrane region" description="Helical" evidence="3">
    <location>
        <begin position="7"/>
        <end position="30"/>
    </location>
</feature>
<dbReference type="AlphaFoldDB" id="A9V8A9"/>
<dbReference type="GO" id="GO:0005737">
    <property type="term" value="C:cytoplasm"/>
    <property type="evidence" value="ECO:0000318"/>
    <property type="project" value="GO_Central"/>
</dbReference>
<dbReference type="PROSITE" id="PS50102">
    <property type="entry name" value="RRM"/>
    <property type="match status" value="3"/>
</dbReference>
<evidence type="ECO:0000259" key="4">
    <source>
        <dbReference type="PROSITE" id="PS50102"/>
    </source>
</evidence>
<dbReference type="GO" id="GO:0003729">
    <property type="term" value="F:mRNA binding"/>
    <property type="evidence" value="ECO:0000318"/>
    <property type="project" value="GO_Central"/>
</dbReference>
<evidence type="ECO:0000256" key="3">
    <source>
        <dbReference type="SAM" id="Phobius"/>
    </source>
</evidence>
<keyword evidence="6" id="KW-1185">Reference proteome</keyword>
<evidence type="ECO:0000256" key="2">
    <source>
        <dbReference type="PROSITE-ProRule" id="PRU00176"/>
    </source>
</evidence>
<sequence>MAWVRGLGFCIGGLVVVAALWISTMTTVFVNNLPWTATSEDVNQFVQDAGFSGLFAKVLMRSDGRSKGCALLDCGNESLAQAVIARCNGAEFLGRPLQVRLDRPPPQREPQVAPAAAAAPANPGYYKYSGGNKTSLTRAYGGEEGSTVYVGNLPWTVTWHALKDHMRQAGEVVHAEILRGGDGRSKGSGLVRYATAQDAQTAISILHDMELEGRKLVVREDRDELKYRSGASVYVGNLPFTVSWQVLKDFLRAHGEVMHVDMLTAPDGRSKGAALVRFANQAAADNAYLRFAGSYPALCCRC</sequence>
<dbReference type="InParanoid" id="A9V8A9"/>
<dbReference type="SUPFAM" id="SSF54928">
    <property type="entry name" value="RNA-binding domain, RBD"/>
    <property type="match status" value="2"/>
</dbReference>
<dbReference type="GeneID" id="5894138"/>
<feature type="domain" description="RRM" evidence="4">
    <location>
        <begin position="146"/>
        <end position="223"/>
    </location>
</feature>
<dbReference type="FunFam" id="3.30.70.330:FF:002148">
    <property type="match status" value="1"/>
</dbReference>
<keyword evidence="1 2" id="KW-0694">RNA-binding</keyword>
<organism evidence="5 6">
    <name type="scientific">Monosiga brevicollis</name>
    <name type="common">Choanoflagellate</name>
    <dbReference type="NCBI Taxonomy" id="81824"/>
    <lineage>
        <taxon>Eukaryota</taxon>
        <taxon>Choanoflagellata</taxon>
        <taxon>Craspedida</taxon>
        <taxon>Salpingoecidae</taxon>
        <taxon>Monosiga</taxon>
    </lineage>
</organism>
<evidence type="ECO:0000313" key="6">
    <source>
        <dbReference type="Proteomes" id="UP000001357"/>
    </source>
</evidence>
<accession>A9V8A9</accession>
<dbReference type="eggNOG" id="KOG0118">
    <property type="taxonomic scope" value="Eukaryota"/>
</dbReference>
<dbReference type="Gene3D" id="3.30.70.330">
    <property type="match status" value="3"/>
</dbReference>
<dbReference type="GO" id="GO:1990904">
    <property type="term" value="C:ribonucleoprotein complex"/>
    <property type="evidence" value="ECO:0000318"/>
    <property type="project" value="GO_Central"/>
</dbReference>
<name>A9V8A9_MONBE</name>
<feature type="domain" description="RRM" evidence="4">
    <location>
        <begin position="231"/>
        <end position="293"/>
    </location>
</feature>
<proteinExistence type="predicted"/>
<dbReference type="KEGG" id="mbr:MONBRDRAFT_28484"/>
<protein>
    <recommendedName>
        <fullName evidence="4">RRM domain-containing protein</fullName>
    </recommendedName>
</protein>
<dbReference type="STRING" id="81824.A9V8A9"/>
<dbReference type="CDD" id="cd00590">
    <property type="entry name" value="RRM_SF"/>
    <property type="match status" value="3"/>
</dbReference>
<dbReference type="SMART" id="SM00360">
    <property type="entry name" value="RRM"/>
    <property type="match status" value="3"/>
</dbReference>
<dbReference type="InterPro" id="IPR050374">
    <property type="entry name" value="RRT5_SRSF_SR"/>
</dbReference>
<keyword evidence="3" id="KW-0472">Membrane</keyword>
<dbReference type="InterPro" id="IPR000504">
    <property type="entry name" value="RRM_dom"/>
</dbReference>
<dbReference type="RefSeq" id="XP_001748977.1">
    <property type="nucleotide sequence ID" value="XM_001748925.1"/>
</dbReference>